<protein>
    <submittedName>
        <fullName evidence="3">Endonuclease YncB, thermonuclease family</fullName>
    </submittedName>
</protein>
<dbReference type="EMBL" id="FOTF01000007">
    <property type="protein sequence ID" value="SFL07315.1"/>
    <property type="molecule type" value="Genomic_DNA"/>
</dbReference>
<dbReference type="AlphaFoldDB" id="A0A1I4ENJ1"/>
<accession>A0A1I4ENJ1</accession>
<gene>
    <name evidence="3" type="ORF">SAMN04488004_10785</name>
</gene>
<evidence type="ECO:0000256" key="1">
    <source>
        <dbReference type="SAM" id="SignalP"/>
    </source>
</evidence>
<reference evidence="3 4" key="1">
    <citation type="submission" date="2016-10" db="EMBL/GenBank/DDBJ databases">
        <authorList>
            <person name="de Groot N.N."/>
        </authorList>
    </citation>
    <scope>NUCLEOTIDE SEQUENCE [LARGE SCALE GENOMIC DNA]</scope>
    <source>
        <strain evidence="3 4">DSM 16199</strain>
    </source>
</reference>
<keyword evidence="3" id="KW-0378">Hydrolase</keyword>
<proteinExistence type="predicted"/>
<keyword evidence="1" id="KW-0732">Signal</keyword>
<dbReference type="GO" id="GO:0004519">
    <property type="term" value="F:endonuclease activity"/>
    <property type="evidence" value="ECO:0007669"/>
    <property type="project" value="UniProtKB-KW"/>
</dbReference>
<feature type="signal peptide" evidence="1">
    <location>
        <begin position="1"/>
        <end position="18"/>
    </location>
</feature>
<dbReference type="InterPro" id="IPR016071">
    <property type="entry name" value="Staphylococal_nuclease_OB-fold"/>
</dbReference>
<dbReference type="PROSITE" id="PS50830">
    <property type="entry name" value="TNASE_3"/>
    <property type="match status" value="1"/>
</dbReference>
<name>A0A1I4ENJ1_9RHOB</name>
<dbReference type="Pfam" id="PF00565">
    <property type="entry name" value="SNase"/>
    <property type="match status" value="1"/>
</dbReference>
<sequence length="214" mass="22710">MRKSLTICLLLCALPAAADISGRARVIDGDTLQIGQTRIRLHGIDAPEASQTCLDTGGVAAACGLAATRAMQVLIGTDTVHCTPRDIDRYGRTVARCDVGGRDLGRDMVASGLAIAYRQYSMDYVPAEQAAQAKGLGVWAVQMQNPADFRAAKADQPAAPDGCAIKGNISGSGSIYHMPGQEHYGATRINTAKGERWFCSESEARAAGWRASRR</sequence>
<evidence type="ECO:0000313" key="3">
    <source>
        <dbReference type="EMBL" id="SFL07315.1"/>
    </source>
</evidence>
<dbReference type="OrthoDB" id="9805504at2"/>
<keyword evidence="4" id="KW-1185">Reference proteome</keyword>
<dbReference type="Proteomes" id="UP000199550">
    <property type="component" value="Unassembled WGS sequence"/>
</dbReference>
<dbReference type="Gene3D" id="2.40.50.90">
    <property type="match status" value="1"/>
</dbReference>
<dbReference type="STRING" id="195913.SAMN04488004_10785"/>
<feature type="domain" description="TNase-like" evidence="2">
    <location>
        <begin position="25"/>
        <end position="141"/>
    </location>
</feature>
<dbReference type="PANTHER" id="PTHR12302">
    <property type="entry name" value="EBNA2 BINDING PROTEIN P100"/>
    <property type="match status" value="1"/>
</dbReference>
<evidence type="ECO:0000313" key="4">
    <source>
        <dbReference type="Proteomes" id="UP000199550"/>
    </source>
</evidence>
<keyword evidence="3" id="KW-0255">Endonuclease</keyword>
<organism evidence="3 4">
    <name type="scientific">Loktanella salsilacus</name>
    <dbReference type="NCBI Taxonomy" id="195913"/>
    <lineage>
        <taxon>Bacteria</taxon>
        <taxon>Pseudomonadati</taxon>
        <taxon>Pseudomonadota</taxon>
        <taxon>Alphaproteobacteria</taxon>
        <taxon>Rhodobacterales</taxon>
        <taxon>Roseobacteraceae</taxon>
        <taxon>Loktanella</taxon>
    </lineage>
</organism>
<dbReference type="InterPro" id="IPR035437">
    <property type="entry name" value="SNase_OB-fold_sf"/>
</dbReference>
<feature type="chain" id="PRO_5011532797" evidence="1">
    <location>
        <begin position="19"/>
        <end position="214"/>
    </location>
</feature>
<keyword evidence="3" id="KW-0540">Nuclease</keyword>
<dbReference type="SUPFAM" id="SSF50199">
    <property type="entry name" value="Staphylococcal nuclease"/>
    <property type="match status" value="1"/>
</dbReference>
<dbReference type="PANTHER" id="PTHR12302:SF26">
    <property type="entry name" value="BLR1266 PROTEIN"/>
    <property type="match status" value="1"/>
</dbReference>
<evidence type="ECO:0000259" key="2">
    <source>
        <dbReference type="PROSITE" id="PS50830"/>
    </source>
</evidence>
<dbReference type="SMART" id="SM00318">
    <property type="entry name" value="SNc"/>
    <property type="match status" value="1"/>
</dbReference>